<reference evidence="3" key="2">
    <citation type="submission" date="2015-06" db="UniProtKB">
        <authorList>
            <consortium name="EnsemblProtists"/>
        </authorList>
    </citation>
    <scope>IDENTIFICATION</scope>
    <source>
        <strain evidence="3">Pr102</strain>
    </source>
</reference>
<feature type="region of interest" description="Disordered" evidence="1">
    <location>
        <begin position="455"/>
        <end position="493"/>
    </location>
</feature>
<feature type="chain" id="PRO_5003585943" evidence="2">
    <location>
        <begin position="32"/>
        <end position="555"/>
    </location>
</feature>
<organism evidence="3 4">
    <name type="scientific">Phytophthora ramorum</name>
    <name type="common">Sudden oak death agent</name>
    <dbReference type="NCBI Taxonomy" id="164328"/>
    <lineage>
        <taxon>Eukaryota</taxon>
        <taxon>Sar</taxon>
        <taxon>Stramenopiles</taxon>
        <taxon>Oomycota</taxon>
        <taxon>Peronosporomycetes</taxon>
        <taxon>Peronosporales</taxon>
        <taxon>Peronosporaceae</taxon>
        <taxon>Phytophthora</taxon>
    </lineage>
</organism>
<sequence length="555" mass="55935">MVYSRSASTRAYAKAVALCALTLVALSHAVAQGDEENTVACEVSDGDKSFGVRVVDDAGCANGGLGCYNDHCRYCKIIDTPKSTEFESCSSFGANFLSMTPLTVTTGPCEISEGDAAVGIAAVVDADCLYGGLGCFGDHCRFCKVQETPESTAFLGCSDFNTTTLVTNGTVTVPATAVVVTDPVTVTDASCPLVVAEGDASVGINIVTDASCAAGGAGCIDEVCRFCRVTTTVQSAAFTDCSAIAGATVVAEPTTAETPTDAPTETPTEAPTELPTEAPVSGSTCEQVASEGDAKVGITIVTDTSCSTGGIGCITNVCRFCRVVYTEQSAAFTNCDTISGTVAITTDAPTTDAPTTDTPTVTSTEAPTTETPTEAPVADQPVCTQVVSSGDASVGINIVTDATCKSGGVGCIDDVCRFCKVLDTTQSTSFADCTSVAGYSTTVVSSTATPIDVITDAPRTDAPTTEAPTDAPTDAVTDVPTTETPTETPAATTATLTSGGACTQVVSDGDASVGINIFTDTSCASGGVGCIDDVCRFCKVTSTDQSAAFVDCPSA</sequence>
<feature type="region of interest" description="Disordered" evidence="1">
    <location>
        <begin position="346"/>
        <end position="376"/>
    </location>
</feature>
<dbReference type="HOGENOM" id="CLU_544565_0_0_1"/>
<evidence type="ECO:0000313" key="3">
    <source>
        <dbReference type="EnsemblProtists" id="Phyra74129"/>
    </source>
</evidence>
<protein>
    <submittedName>
        <fullName evidence="3">Uncharacterized protein</fullName>
    </submittedName>
</protein>
<dbReference type="Proteomes" id="UP000005238">
    <property type="component" value="Unassembled WGS sequence"/>
</dbReference>
<name>H3GEN7_PHYRM</name>
<dbReference type="eggNOG" id="ENOG502S1Y6">
    <property type="taxonomic scope" value="Eukaryota"/>
</dbReference>
<evidence type="ECO:0000256" key="2">
    <source>
        <dbReference type="SAM" id="SignalP"/>
    </source>
</evidence>
<reference evidence="4" key="1">
    <citation type="journal article" date="2006" name="Science">
        <title>Phytophthora genome sequences uncover evolutionary origins and mechanisms of pathogenesis.</title>
        <authorList>
            <person name="Tyler B.M."/>
            <person name="Tripathy S."/>
            <person name="Zhang X."/>
            <person name="Dehal P."/>
            <person name="Jiang R.H."/>
            <person name="Aerts A."/>
            <person name="Arredondo F.D."/>
            <person name="Baxter L."/>
            <person name="Bensasson D."/>
            <person name="Beynon J.L."/>
            <person name="Chapman J."/>
            <person name="Damasceno C.M."/>
            <person name="Dorrance A.E."/>
            <person name="Dou D."/>
            <person name="Dickerman A.W."/>
            <person name="Dubchak I.L."/>
            <person name="Garbelotto M."/>
            <person name="Gijzen M."/>
            <person name="Gordon S.G."/>
            <person name="Govers F."/>
            <person name="Grunwald N.J."/>
            <person name="Huang W."/>
            <person name="Ivors K.L."/>
            <person name="Jones R.W."/>
            <person name="Kamoun S."/>
            <person name="Krampis K."/>
            <person name="Lamour K.H."/>
            <person name="Lee M.K."/>
            <person name="McDonald W.H."/>
            <person name="Medina M."/>
            <person name="Meijer H.J."/>
            <person name="Nordberg E.K."/>
            <person name="Maclean D.J."/>
            <person name="Ospina-Giraldo M.D."/>
            <person name="Morris P.F."/>
            <person name="Phuntumart V."/>
            <person name="Putnam N.H."/>
            <person name="Rash S."/>
            <person name="Rose J.K."/>
            <person name="Sakihama Y."/>
            <person name="Salamov A.A."/>
            <person name="Savidor A."/>
            <person name="Scheuring C.F."/>
            <person name="Smith B.M."/>
            <person name="Sobral B.W."/>
            <person name="Terry A."/>
            <person name="Torto-Alalibo T.A."/>
            <person name="Win J."/>
            <person name="Xu Z."/>
            <person name="Zhang H."/>
            <person name="Grigoriev I.V."/>
            <person name="Rokhsar D.S."/>
            <person name="Boore J.L."/>
        </authorList>
    </citation>
    <scope>NUCLEOTIDE SEQUENCE [LARGE SCALE GENOMIC DNA]</scope>
    <source>
        <strain evidence="4">Pr102</strain>
    </source>
</reference>
<dbReference type="OMA" id="RFCRATT"/>
<dbReference type="EnsemblProtists" id="Phyra74129">
    <property type="protein sequence ID" value="Phyra74129"/>
    <property type="gene ID" value="Phyra74129"/>
</dbReference>
<dbReference type="InParanoid" id="H3GEN7"/>
<dbReference type="AlphaFoldDB" id="H3GEN7"/>
<feature type="region of interest" description="Disordered" evidence="1">
    <location>
        <begin position="252"/>
        <end position="280"/>
    </location>
</feature>
<proteinExistence type="predicted"/>
<dbReference type="GeneID" id="94226310"/>
<dbReference type="RefSeq" id="XP_067747031.1">
    <property type="nucleotide sequence ID" value="XM_067890488.1"/>
</dbReference>
<dbReference type="STRING" id="164328.H3GEN7"/>
<dbReference type="VEuPathDB" id="FungiDB:KRP23_5425"/>
<evidence type="ECO:0000256" key="1">
    <source>
        <dbReference type="SAM" id="MobiDB-lite"/>
    </source>
</evidence>
<keyword evidence="2" id="KW-0732">Signal</keyword>
<accession>H3GEN7</accession>
<dbReference type="EMBL" id="DS566003">
    <property type="status" value="NOT_ANNOTATED_CDS"/>
    <property type="molecule type" value="Genomic_DNA"/>
</dbReference>
<feature type="signal peptide" evidence="2">
    <location>
        <begin position="1"/>
        <end position="31"/>
    </location>
</feature>
<keyword evidence="4" id="KW-1185">Reference proteome</keyword>
<dbReference type="OrthoDB" id="167159at2759"/>
<evidence type="ECO:0000313" key="4">
    <source>
        <dbReference type="Proteomes" id="UP000005238"/>
    </source>
</evidence>